<evidence type="ECO:0000256" key="8">
    <source>
        <dbReference type="RuleBase" id="RU003835"/>
    </source>
</evidence>
<keyword evidence="6 7" id="KW-0067">ATP-binding</keyword>
<evidence type="ECO:0000256" key="6">
    <source>
        <dbReference type="ARBA" id="ARBA00022840"/>
    </source>
</evidence>
<feature type="binding site" evidence="7">
    <location>
        <position position="6"/>
    </location>
    <ligand>
        <name>Mg(2+)</name>
        <dbReference type="ChEBI" id="CHEBI:18420"/>
    </ligand>
</feature>
<dbReference type="KEGG" id="mpf:MPUT_0554"/>
<comment type="cofactor">
    <cofactor evidence="7">
        <name>Mg(2+)</name>
        <dbReference type="ChEBI" id="CHEBI:18420"/>
    </cofactor>
    <cofactor evidence="7">
        <name>Mn(2+)</name>
        <dbReference type="ChEBI" id="CHEBI:29035"/>
    </cofactor>
    <text evidence="7">Mg(2+). Can also accept Mn(2+).</text>
</comment>
<keyword evidence="7" id="KW-0460">Magnesium</keyword>
<dbReference type="EMBL" id="CP003021">
    <property type="protein sequence ID" value="AEM68909.1"/>
    <property type="molecule type" value="Genomic_DNA"/>
</dbReference>
<dbReference type="GO" id="GO:0005524">
    <property type="term" value="F:ATP binding"/>
    <property type="evidence" value="ECO:0007669"/>
    <property type="project" value="UniProtKB-KW"/>
</dbReference>
<feature type="active site" description="Proton donor/acceptor" evidence="7">
    <location>
        <position position="144"/>
    </location>
</feature>
<dbReference type="GO" id="GO:0000287">
    <property type="term" value="F:magnesium ion binding"/>
    <property type="evidence" value="ECO:0007669"/>
    <property type="project" value="UniProtKB-UniRule"/>
</dbReference>
<feature type="site" description="Transition state stabilizer" evidence="7">
    <location>
        <position position="176"/>
    </location>
</feature>
<evidence type="ECO:0000256" key="4">
    <source>
        <dbReference type="ARBA" id="ARBA00022741"/>
    </source>
</evidence>
<keyword evidence="4 7" id="KW-0547">Nucleotide-binding</keyword>
<comment type="subcellular location">
    <subcellularLocation>
        <location evidence="7">Cytoplasm</location>
    </subcellularLocation>
</comment>
<evidence type="ECO:0000313" key="10">
    <source>
        <dbReference type="Proteomes" id="UP000008907"/>
    </source>
</evidence>
<dbReference type="SUPFAM" id="SSF53067">
    <property type="entry name" value="Actin-like ATPase domain"/>
    <property type="match status" value="2"/>
</dbReference>
<dbReference type="GO" id="GO:0005737">
    <property type="term" value="C:cytoplasm"/>
    <property type="evidence" value="ECO:0007669"/>
    <property type="project" value="UniProtKB-SubCell"/>
</dbReference>
<dbReference type="HAMAP" id="MF_00020">
    <property type="entry name" value="Acetate_kinase"/>
    <property type="match status" value="1"/>
</dbReference>
<evidence type="ECO:0000313" key="9">
    <source>
        <dbReference type="EMBL" id="AEM68909.1"/>
    </source>
</evidence>
<dbReference type="InterPro" id="IPR023865">
    <property type="entry name" value="Aliphatic_acid_kinase_CS"/>
</dbReference>
<sequence length="394" mass="44254">MILVVNSGSSSIKFKLFDIKNEPVAILDGLAERIGIDNGRLKFEHHEQKYLYETELKDHESTIQLILDKLIELKIIANVEEITAVGFRVVHGGKISKSSVIDQNLLEQIRKNVKLAPLHNPGAIVAIEAVSKLMPKAKLVACFDTAFHQTMPEINYLYTTPYKWYEKHNVRKYGFHGISYQYITSKCENIFNKKSENLNLIICHLGNGASICCVKNGQSYDTSMGLTPLSGLMMGTRSGDIDPSIIEYMAKELNTDVFEITKALNKESGLLGMSTISADMRDVEQAYQNHDPKAIVAIEKYTQTVADFIVKYANYLDDIDGIVFTAGVGENGSLIRDLIIQKVKLLKVELDQAKNQTKYDDFNLISTNNSQLPVYAIRTNEEKMICLDTLNLTK</sequence>
<dbReference type="InterPro" id="IPR000890">
    <property type="entry name" value="Aliphatic_acid_kin_short-chain"/>
</dbReference>
<evidence type="ECO:0000256" key="2">
    <source>
        <dbReference type="ARBA" id="ARBA00022679"/>
    </source>
</evidence>
<dbReference type="EC" id="2.7.2.1" evidence="7"/>
<dbReference type="PROSITE" id="PS01076">
    <property type="entry name" value="ACETATE_KINASE_2"/>
    <property type="match status" value="1"/>
</dbReference>
<comment type="catalytic activity">
    <reaction evidence="7">
        <text>acetate + ATP = acetyl phosphate + ADP</text>
        <dbReference type="Rhea" id="RHEA:11352"/>
        <dbReference type="ChEBI" id="CHEBI:22191"/>
        <dbReference type="ChEBI" id="CHEBI:30089"/>
        <dbReference type="ChEBI" id="CHEBI:30616"/>
        <dbReference type="ChEBI" id="CHEBI:456216"/>
        <dbReference type="EC" id="2.7.2.1"/>
    </reaction>
</comment>
<comment type="similarity">
    <text evidence="1 7 8">Belongs to the acetokinase family.</text>
</comment>
<dbReference type="PIRSF" id="PIRSF000722">
    <property type="entry name" value="Acetate_prop_kin"/>
    <property type="match status" value="1"/>
</dbReference>
<feature type="binding site" evidence="7">
    <location>
        <position position="381"/>
    </location>
    <ligand>
        <name>Mg(2+)</name>
        <dbReference type="ChEBI" id="CHEBI:18420"/>
    </ligand>
</feature>
<keyword evidence="7" id="KW-0963">Cytoplasm</keyword>
<feature type="binding site" evidence="7">
    <location>
        <position position="88"/>
    </location>
    <ligand>
        <name>substrate</name>
    </ligand>
</feature>
<evidence type="ECO:0000256" key="5">
    <source>
        <dbReference type="ARBA" id="ARBA00022777"/>
    </source>
</evidence>
<proteinExistence type="inferred from homology"/>
<dbReference type="PANTHER" id="PTHR21060">
    <property type="entry name" value="ACETATE KINASE"/>
    <property type="match status" value="1"/>
</dbReference>
<reference evidence="9 10" key="1">
    <citation type="journal article" date="2011" name="J. Bacteriol.">
        <title>Genome Sequence of Mycoplasma putrefaciens Type Strain KS1.</title>
        <authorList>
            <person name="Calcutt M.J."/>
            <person name="Foecking M.F."/>
        </authorList>
    </citation>
    <scope>NUCLEOTIDE SEQUENCE [LARGE SCALE GENOMIC DNA]</scope>
    <source>
        <strain evidence="10">ATCC 15718 / NCTC 10155 / C30 KS-1 / KS-1</strain>
    </source>
</reference>
<feature type="binding site" evidence="7">
    <location>
        <begin position="279"/>
        <end position="281"/>
    </location>
    <ligand>
        <name>ATP</name>
        <dbReference type="ChEBI" id="CHEBI:30616"/>
    </ligand>
</feature>
<dbReference type="GO" id="GO:0008776">
    <property type="term" value="F:acetate kinase activity"/>
    <property type="evidence" value="ECO:0007669"/>
    <property type="project" value="UniProtKB-UniRule"/>
</dbReference>
<evidence type="ECO:0000256" key="3">
    <source>
        <dbReference type="ARBA" id="ARBA00022723"/>
    </source>
</evidence>
<feature type="binding site" evidence="7">
    <location>
        <position position="13"/>
    </location>
    <ligand>
        <name>ATP</name>
        <dbReference type="ChEBI" id="CHEBI:30616"/>
    </ligand>
</feature>
<dbReference type="UniPathway" id="UPA00340">
    <property type="reaction ID" value="UER00458"/>
</dbReference>
<keyword evidence="3 7" id="KW-0479">Metal-binding</keyword>
<dbReference type="AlphaFoldDB" id="A0A7U4E9V0"/>
<feature type="binding site" evidence="7">
    <location>
        <begin position="327"/>
        <end position="331"/>
    </location>
    <ligand>
        <name>ATP</name>
        <dbReference type="ChEBI" id="CHEBI:30616"/>
    </ligand>
</feature>
<dbReference type="PANTHER" id="PTHR21060:SF15">
    <property type="entry name" value="ACETATE KINASE-RELATED"/>
    <property type="match status" value="1"/>
</dbReference>
<dbReference type="PRINTS" id="PR00471">
    <property type="entry name" value="ACETATEKNASE"/>
</dbReference>
<dbReference type="InterPro" id="IPR043129">
    <property type="entry name" value="ATPase_NBD"/>
</dbReference>
<protein>
    <recommendedName>
        <fullName evidence="7">Acetate kinase</fullName>
        <ecNumber evidence="7">2.7.2.1</ecNumber>
    </recommendedName>
    <alternativeName>
        <fullName evidence="7">Acetokinase</fullName>
    </alternativeName>
</protein>
<keyword evidence="5 7" id="KW-0418">Kinase</keyword>
<accession>A0A7U4E9V0</accession>
<name>A0A7U4E9V0_MYCPK</name>
<dbReference type="CDD" id="cd24010">
    <property type="entry name" value="ASKHA_NBD_AcK_PK"/>
    <property type="match status" value="1"/>
</dbReference>
<dbReference type="RefSeq" id="WP_014035264.1">
    <property type="nucleotide sequence ID" value="NC_015946.1"/>
</dbReference>
<comment type="pathway">
    <text evidence="7">Metabolic intermediate biosynthesis; acetyl-CoA biosynthesis; acetyl-CoA from acetate: step 1/2.</text>
</comment>
<dbReference type="Proteomes" id="UP000008907">
    <property type="component" value="Chromosome"/>
</dbReference>
<dbReference type="InterPro" id="IPR004372">
    <property type="entry name" value="Ac/propionate_kinase"/>
</dbReference>
<comment type="subunit">
    <text evidence="7">Homodimer.</text>
</comment>
<dbReference type="GO" id="GO:0006085">
    <property type="term" value="P:acetyl-CoA biosynthetic process"/>
    <property type="evidence" value="ECO:0007669"/>
    <property type="project" value="UniProtKB-UniRule"/>
</dbReference>
<dbReference type="PROSITE" id="PS01075">
    <property type="entry name" value="ACETATE_KINASE_1"/>
    <property type="match status" value="1"/>
</dbReference>
<dbReference type="NCBIfam" id="TIGR00016">
    <property type="entry name" value="ackA"/>
    <property type="match status" value="1"/>
</dbReference>
<feature type="site" description="Transition state stabilizer" evidence="7">
    <location>
        <position position="237"/>
    </location>
</feature>
<evidence type="ECO:0000256" key="1">
    <source>
        <dbReference type="ARBA" id="ARBA00008748"/>
    </source>
</evidence>
<feature type="binding site" evidence="7">
    <location>
        <begin position="204"/>
        <end position="208"/>
    </location>
    <ligand>
        <name>ATP</name>
        <dbReference type="ChEBI" id="CHEBI:30616"/>
    </ligand>
</feature>
<organism evidence="9 10">
    <name type="scientific">Mycoplasma putrefaciens (strain ATCC 15718 / NCTC 10155 / C30 KS-1 / KS-1)</name>
    <dbReference type="NCBI Taxonomy" id="743965"/>
    <lineage>
        <taxon>Bacteria</taxon>
        <taxon>Bacillati</taxon>
        <taxon>Mycoplasmatota</taxon>
        <taxon>Mollicutes</taxon>
        <taxon>Mycoplasmataceae</taxon>
        <taxon>Mycoplasma</taxon>
    </lineage>
</organism>
<evidence type="ECO:0000256" key="7">
    <source>
        <dbReference type="HAMAP-Rule" id="MF_00020"/>
    </source>
</evidence>
<dbReference type="GO" id="GO:0006083">
    <property type="term" value="P:acetate metabolic process"/>
    <property type="evidence" value="ECO:0007669"/>
    <property type="project" value="TreeGrafter"/>
</dbReference>
<dbReference type="Gene3D" id="3.30.420.40">
    <property type="match status" value="2"/>
</dbReference>
<comment type="function">
    <text evidence="7">Catalyzes the formation of acetyl phosphate from acetate and ATP. Can also catalyze the reverse reaction.</text>
</comment>
<keyword evidence="2 7" id="KW-0808">Transferase</keyword>
<dbReference type="Pfam" id="PF00871">
    <property type="entry name" value="Acetate_kinase"/>
    <property type="match status" value="1"/>
</dbReference>
<gene>
    <name evidence="7 9" type="primary">ackA</name>
    <name evidence="9" type="ordered locus">MPUT_0554</name>
</gene>